<accession>A0A448X298</accession>
<evidence type="ECO:0000313" key="2">
    <source>
        <dbReference type="EMBL" id="VEL26318.1"/>
    </source>
</evidence>
<name>A0A448X298_9PLAT</name>
<keyword evidence="3" id="KW-1185">Reference proteome</keyword>
<feature type="region of interest" description="Disordered" evidence="1">
    <location>
        <begin position="1"/>
        <end position="35"/>
    </location>
</feature>
<evidence type="ECO:0000313" key="3">
    <source>
        <dbReference type="Proteomes" id="UP000784294"/>
    </source>
</evidence>
<sequence length="184" mass="18748">MTMANMCESNLSTAHEANPDDQPAEDTLAGGLLPSSQSLESAAASVVVTDGGLSLAKAHTRTGDSASSPRIQPKPPIHASTASSASALVAASEVAVTSVPPRDQLPAKVKLSPGEVIVNPVNVCLGKQATGPGGAEASGRVNSFVREWVEKSGESAAVCCTRAEKVSFVIRHGRLHVLAIGPCM</sequence>
<evidence type="ECO:0000256" key="1">
    <source>
        <dbReference type="SAM" id="MobiDB-lite"/>
    </source>
</evidence>
<protein>
    <submittedName>
        <fullName evidence="2">Uncharacterized protein</fullName>
    </submittedName>
</protein>
<proteinExistence type="predicted"/>
<feature type="region of interest" description="Disordered" evidence="1">
    <location>
        <begin position="58"/>
        <end position="83"/>
    </location>
</feature>
<dbReference type="Proteomes" id="UP000784294">
    <property type="component" value="Unassembled WGS sequence"/>
</dbReference>
<dbReference type="AlphaFoldDB" id="A0A448X298"/>
<comment type="caution">
    <text evidence="2">The sequence shown here is derived from an EMBL/GenBank/DDBJ whole genome shotgun (WGS) entry which is preliminary data.</text>
</comment>
<dbReference type="EMBL" id="CAAALY010079472">
    <property type="protein sequence ID" value="VEL26318.1"/>
    <property type="molecule type" value="Genomic_DNA"/>
</dbReference>
<organism evidence="2 3">
    <name type="scientific">Protopolystoma xenopodis</name>
    <dbReference type="NCBI Taxonomy" id="117903"/>
    <lineage>
        <taxon>Eukaryota</taxon>
        <taxon>Metazoa</taxon>
        <taxon>Spiralia</taxon>
        <taxon>Lophotrochozoa</taxon>
        <taxon>Platyhelminthes</taxon>
        <taxon>Monogenea</taxon>
        <taxon>Polyopisthocotylea</taxon>
        <taxon>Polystomatidea</taxon>
        <taxon>Polystomatidae</taxon>
        <taxon>Protopolystoma</taxon>
    </lineage>
</organism>
<gene>
    <name evidence="2" type="ORF">PXEA_LOCUS19758</name>
</gene>
<reference evidence="2" key="1">
    <citation type="submission" date="2018-11" db="EMBL/GenBank/DDBJ databases">
        <authorList>
            <consortium name="Pathogen Informatics"/>
        </authorList>
    </citation>
    <scope>NUCLEOTIDE SEQUENCE</scope>
</reference>